<evidence type="ECO:0000313" key="2">
    <source>
        <dbReference type="EMBL" id="KAB8073518.1"/>
    </source>
</evidence>
<sequence length="70" mass="7899">MDDDAVSPFSVATGRQVSSPDESEMSPSLRPTKLEKTMGHHPWLDFSPLPKMRDSLIRADDIYDDKHLLS</sequence>
<evidence type="ECO:0000313" key="3">
    <source>
        <dbReference type="Proteomes" id="UP000326565"/>
    </source>
</evidence>
<dbReference type="PANTHER" id="PTHR38116">
    <property type="entry name" value="CHROMOSOME 7, WHOLE GENOME SHOTGUN SEQUENCE"/>
    <property type="match status" value="1"/>
</dbReference>
<accession>A0A5N5WY76</accession>
<dbReference type="Proteomes" id="UP000326565">
    <property type="component" value="Unassembled WGS sequence"/>
</dbReference>
<reference evidence="2 3" key="1">
    <citation type="submission" date="2019-04" db="EMBL/GenBank/DDBJ databases">
        <title>Friends and foes A comparative genomics study of 23 Aspergillus species from section Flavi.</title>
        <authorList>
            <consortium name="DOE Joint Genome Institute"/>
            <person name="Kjaerbolling I."/>
            <person name="Vesth T."/>
            <person name="Frisvad J.C."/>
            <person name="Nybo J.L."/>
            <person name="Theobald S."/>
            <person name="Kildgaard S."/>
            <person name="Isbrandt T."/>
            <person name="Kuo A."/>
            <person name="Sato A."/>
            <person name="Lyhne E.K."/>
            <person name="Kogle M.E."/>
            <person name="Wiebenga A."/>
            <person name="Kun R.S."/>
            <person name="Lubbers R.J."/>
            <person name="Makela M.R."/>
            <person name="Barry K."/>
            <person name="Chovatia M."/>
            <person name="Clum A."/>
            <person name="Daum C."/>
            <person name="Haridas S."/>
            <person name="He G."/>
            <person name="LaButti K."/>
            <person name="Lipzen A."/>
            <person name="Mondo S."/>
            <person name="Riley R."/>
            <person name="Salamov A."/>
            <person name="Simmons B.A."/>
            <person name="Magnuson J.K."/>
            <person name="Henrissat B."/>
            <person name="Mortensen U.H."/>
            <person name="Larsen T.O."/>
            <person name="Devries R.P."/>
            <person name="Grigoriev I.V."/>
            <person name="Machida M."/>
            <person name="Baker S.E."/>
            <person name="Andersen M.R."/>
        </authorList>
    </citation>
    <scope>NUCLEOTIDE SEQUENCE [LARGE SCALE GENOMIC DNA]</scope>
    <source>
        <strain evidence="2 3">CBS 151.66</strain>
    </source>
</reference>
<dbReference type="EMBL" id="ML732225">
    <property type="protein sequence ID" value="KAB8073518.1"/>
    <property type="molecule type" value="Genomic_DNA"/>
</dbReference>
<dbReference type="PANTHER" id="PTHR38116:SF1">
    <property type="entry name" value="BZIP DOMAIN-CONTAINING PROTEIN"/>
    <property type="match status" value="1"/>
</dbReference>
<proteinExistence type="predicted"/>
<evidence type="ECO:0000256" key="1">
    <source>
        <dbReference type="SAM" id="MobiDB-lite"/>
    </source>
</evidence>
<feature type="region of interest" description="Disordered" evidence="1">
    <location>
        <begin position="1"/>
        <end position="36"/>
    </location>
</feature>
<keyword evidence="3" id="KW-1185">Reference proteome</keyword>
<organism evidence="2 3">
    <name type="scientific">Aspergillus leporis</name>
    <dbReference type="NCBI Taxonomy" id="41062"/>
    <lineage>
        <taxon>Eukaryota</taxon>
        <taxon>Fungi</taxon>
        <taxon>Dikarya</taxon>
        <taxon>Ascomycota</taxon>
        <taxon>Pezizomycotina</taxon>
        <taxon>Eurotiomycetes</taxon>
        <taxon>Eurotiomycetidae</taxon>
        <taxon>Eurotiales</taxon>
        <taxon>Aspergillaceae</taxon>
        <taxon>Aspergillus</taxon>
        <taxon>Aspergillus subgen. Circumdati</taxon>
    </lineage>
</organism>
<protein>
    <submittedName>
        <fullName evidence="2">Uncharacterized protein</fullName>
    </submittedName>
</protein>
<gene>
    <name evidence="2" type="ORF">BDV29DRAFT_175263</name>
</gene>
<name>A0A5N5WY76_9EURO</name>
<dbReference type="AlphaFoldDB" id="A0A5N5WY76"/>
<dbReference type="InterPro" id="IPR021833">
    <property type="entry name" value="DUF3425"/>
</dbReference>
<dbReference type="Pfam" id="PF11905">
    <property type="entry name" value="DUF3425"/>
    <property type="match status" value="1"/>
</dbReference>
<dbReference type="OrthoDB" id="2245989at2759"/>